<sequence length="136" mass="14835">MKFSYQHLPHPLRHRSPPQPELGRDDVPTLSSGGGGDSPVATSGLIKLRIRADPGREHAHRIKSPPSTPPSPAKLASASRIANIVVESYNLGLPATRYLQRSETEALVPLQRQNGLVACDYRCNPLQLVLFLETAI</sequence>
<feature type="region of interest" description="Disordered" evidence="1">
    <location>
        <begin position="1"/>
        <end position="75"/>
    </location>
</feature>
<dbReference type="Gramene" id="ONK62194">
    <property type="protein sequence ID" value="ONK62194"/>
    <property type="gene ID" value="A4U43_C07F1350"/>
</dbReference>
<reference evidence="3" key="1">
    <citation type="journal article" date="2017" name="Nat. Commun.">
        <title>The asparagus genome sheds light on the origin and evolution of a young Y chromosome.</title>
        <authorList>
            <person name="Harkess A."/>
            <person name="Zhou J."/>
            <person name="Xu C."/>
            <person name="Bowers J.E."/>
            <person name="Van der Hulst R."/>
            <person name="Ayyampalayam S."/>
            <person name="Mercati F."/>
            <person name="Riccardi P."/>
            <person name="McKain M.R."/>
            <person name="Kakrana A."/>
            <person name="Tang H."/>
            <person name="Ray J."/>
            <person name="Groenendijk J."/>
            <person name="Arikit S."/>
            <person name="Mathioni S.M."/>
            <person name="Nakano M."/>
            <person name="Shan H."/>
            <person name="Telgmann-Rauber A."/>
            <person name="Kanno A."/>
            <person name="Yue Z."/>
            <person name="Chen H."/>
            <person name="Li W."/>
            <person name="Chen Y."/>
            <person name="Xu X."/>
            <person name="Zhang Y."/>
            <person name="Luo S."/>
            <person name="Chen H."/>
            <person name="Gao J."/>
            <person name="Mao Z."/>
            <person name="Pires J.C."/>
            <person name="Luo M."/>
            <person name="Kudrna D."/>
            <person name="Wing R.A."/>
            <person name="Meyers B.C."/>
            <person name="Yi K."/>
            <person name="Kong H."/>
            <person name="Lavrijsen P."/>
            <person name="Sunseri F."/>
            <person name="Falavigna A."/>
            <person name="Ye Y."/>
            <person name="Leebens-Mack J.H."/>
            <person name="Chen G."/>
        </authorList>
    </citation>
    <scope>NUCLEOTIDE SEQUENCE [LARGE SCALE GENOMIC DNA]</scope>
    <source>
        <strain evidence="3">cv. DH0086</strain>
    </source>
</reference>
<keyword evidence="3" id="KW-1185">Reference proteome</keyword>
<dbReference type="AlphaFoldDB" id="A0A5P1E8P7"/>
<dbReference type="EMBL" id="CM007387">
    <property type="protein sequence ID" value="ONK62194.1"/>
    <property type="molecule type" value="Genomic_DNA"/>
</dbReference>
<evidence type="ECO:0000313" key="3">
    <source>
        <dbReference type="Proteomes" id="UP000243459"/>
    </source>
</evidence>
<name>A0A5P1E8P7_ASPOF</name>
<protein>
    <submittedName>
        <fullName evidence="2">Uncharacterized protein</fullName>
    </submittedName>
</protein>
<organism evidence="2 3">
    <name type="scientific">Asparagus officinalis</name>
    <name type="common">Garden asparagus</name>
    <dbReference type="NCBI Taxonomy" id="4686"/>
    <lineage>
        <taxon>Eukaryota</taxon>
        <taxon>Viridiplantae</taxon>
        <taxon>Streptophyta</taxon>
        <taxon>Embryophyta</taxon>
        <taxon>Tracheophyta</taxon>
        <taxon>Spermatophyta</taxon>
        <taxon>Magnoliopsida</taxon>
        <taxon>Liliopsida</taxon>
        <taxon>Asparagales</taxon>
        <taxon>Asparagaceae</taxon>
        <taxon>Asparagoideae</taxon>
        <taxon>Asparagus</taxon>
    </lineage>
</organism>
<evidence type="ECO:0000256" key="1">
    <source>
        <dbReference type="SAM" id="MobiDB-lite"/>
    </source>
</evidence>
<evidence type="ECO:0000313" key="2">
    <source>
        <dbReference type="EMBL" id="ONK62194.1"/>
    </source>
</evidence>
<accession>A0A5P1E8P7</accession>
<gene>
    <name evidence="2" type="ORF">A4U43_C07F1350</name>
</gene>
<proteinExistence type="predicted"/>
<dbReference type="Proteomes" id="UP000243459">
    <property type="component" value="Chromosome 7"/>
</dbReference>